<dbReference type="AlphaFoldDB" id="A0A1W2TKS0"/>
<dbReference type="GO" id="GO:0020037">
    <property type="term" value="F:heme binding"/>
    <property type="evidence" value="ECO:0007669"/>
    <property type="project" value="InterPro"/>
</dbReference>
<evidence type="ECO:0000256" key="4">
    <source>
        <dbReference type="PIRSR" id="PIRSR602401-1"/>
    </source>
</evidence>
<dbReference type="InterPro" id="IPR001128">
    <property type="entry name" value="Cyt_P450"/>
</dbReference>
<keyword evidence="2 4" id="KW-0479">Metal-binding</keyword>
<dbReference type="InterPro" id="IPR050121">
    <property type="entry name" value="Cytochrome_P450_monoxygenase"/>
</dbReference>
<dbReference type="OrthoDB" id="1470350at2759"/>
<dbReference type="Pfam" id="PF00067">
    <property type="entry name" value="p450"/>
    <property type="match status" value="1"/>
</dbReference>
<dbReference type="PRINTS" id="PR00385">
    <property type="entry name" value="P450"/>
</dbReference>
<protein>
    <submittedName>
        <fullName evidence="6">Putative cytochrome P450</fullName>
    </submittedName>
</protein>
<evidence type="ECO:0000313" key="7">
    <source>
        <dbReference type="Proteomes" id="UP000054516"/>
    </source>
</evidence>
<reference evidence="6" key="1">
    <citation type="submission" date="2016-03" db="EMBL/GenBank/DDBJ databases">
        <title>Draft genome sequence of Rosellinia necatrix.</title>
        <authorList>
            <person name="Kanematsu S."/>
        </authorList>
    </citation>
    <scope>NUCLEOTIDE SEQUENCE [LARGE SCALE GENOMIC DNA]</scope>
    <source>
        <strain evidence="6">W97</strain>
    </source>
</reference>
<dbReference type="InterPro" id="IPR002401">
    <property type="entry name" value="Cyt_P450_E_grp-I"/>
</dbReference>
<dbReference type="InterPro" id="IPR036396">
    <property type="entry name" value="Cyt_P450_sf"/>
</dbReference>
<dbReference type="PRINTS" id="PR00463">
    <property type="entry name" value="EP450I"/>
</dbReference>
<feature type="transmembrane region" description="Helical" evidence="5">
    <location>
        <begin position="12"/>
        <end position="29"/>
    </location>
</feature>
<evidence type="ECO:0000256" key="3">
    <source>
        <dbReference type="ARBA" id="ARBA00023004"/>
    </source>
</evidence>
<keyword evidence="3 4" id="KW-0408">Iron</keyword>
<organism evidence="6">
    <name type="scientific">Rosellinia necatrix</name>
    <name type="common">White root-rot fungus</name>
    <dbReference type="NCBI Taxonomy" id="77044"/>
    <lineage>
        <taxon>Eukaryota</taxon>
        <taxon>Fungi</taxon>
        <taxon>Dikarya</taxon>
        <taxon>Ascomycota</taxon>
        <taxon>Pezizomycotina</taxon>
        <taxon>Sordariomycetes</taxon>
        <taxon>Xylariomycetidae</taxon>
        <taxon>Xylariales</taxon>
        <taxon>Xylariaceae</taxon>
        <taxon>Rosellinia</taxon>
    </lineage>
</organism>
<dbReference type="Proteomes" id="UP000054516">
    <property type="component" value="Unassembled WGS sequence"/>
</dbReference>
<dbReference type="SUPFAM" id="SSF48264">
    <property type="entry name" value="Cytochrome P450"/>
    <property type="match status" value="1"/>
</dbReference>
<keyword evidence="5" id="KW-0472">Membrane</keyword>
<keyword evidence="5" id="KW-0812">Transmembrane</keyword>
<dbReference type="OMA" id="WYYHAAR"/>
<evidence type="ECO:0000256" key="2">
    <source>
        <dbReference type="ARBA" id="ARBA00022723"/>
    </source>
</evidence>
<dbReference type="Gene3D" id="1.10.630.10">
    <property type="entry name" value="Cytochrome P450"/>
    <property type="match status" value="1"/>
</dbReference>
<evidence type="ECO:0000313" key="6">
    <source>
        <dbReference type="EMBL" id="GAP88867.1"/>
    </source>
</evidence>
<evidence type="ECO:0000256" key="1">
    <source>
        <dbReference type="ARBA" id="ARBA00022617"/>
    </source>
</evidence>
<comment type="cofactor">
    <cofactor evidence="4">
        <name>heme</name>
        <dbReference type="ChEBI" id="CHEBI:30413"/>
    </cofactor>
</comment>
<keyword evidence="7" id="KW-1185">Reference proteome</keyword>
<keyword evidence="1 4" id="KW-0349">Heme</keyword>
<feature type="binding site" description="axial binding residue" evidence="4">
    <location>
        <position position="462"/>
    </location>
    <ligand>
        <name>heme</name>
        <dbReference type="ChEBI" id="CHEBI:30413"/>
    </ligand>
    <ligandPart>
        <name>Fe</name>
        <dbReference type="ChEBI" id="CHEBI:18248"/>
    </ligandPart>
</feature>
<dbReference type="GO" id="GO:0004497">
    <property type="term" value="F:monooxygenase activity"/>
    <property type="evidence" value="ECO:0007669"/>
    <property type="project" value="InterPro"/>
</dbReference>
<dbReference type="STRING" id="77044.A0A1W2TKS0"/>
<gene>
    <name evidence="6" type="ORF">SAMD00023353_1700710</name>
</gene>
<evidence type="ECO:0000256" key="5">
    <source>
        <dbReference type="SAM" id="Phobius"/>
    </source>
</evidence>
<dbReference type="PANTHER" id="PTHR24305:SF168">
    <property type="entry name" value="P450, PUTATIVE (EUROFUNG)-RELATED"/>
    <property type="match status" value="1"/>
</dbReference>
<proteinExistence type="predicted"/>
<keyword evidence="5" id="KW-1133">Transmembrane helix</keyword>
<dbReference type="EMBL" id="DF977462">
    <property type="protein sequence ID" value="GAP88867.1"/>
    <property type="molecule type" value="Genomic_DNA"/>
</dbReference>
<dbReference type="GO" id="GO:0016705">
    <property type="term" value="F:oxidoreductase activity, acting on paired donors, with incorporation or reduction of molecular oxygen"/>
    <property type="evidence" value="ECO:0007669"/>
    <property type="project" value="InterPro"/>
</dbReference>
<dbReference type="PANTHER" id="PTHR24305">
    <property type="entry name" value="CYTOCHROME P450"/>
    <property type="match status" value="1"/>
</dbReference>
<accession>A0A1W2TKS0</accession>
<name>A0A1W2TKS0_ROSNE</name>
<dbReference type="GO" id="GO:0005506">
    <property type="term" value="F:iron ion binding"/>
    <property type="evidence" value="ECO:0007669"/>
    <property type="project" value="InterPro"/>
</dbReference>
<sequence length="516" mass="58691">MDVVVRLLLRPWVVISAAAFLGIFLYQRIRLLIQLRHIKGPLLSRVTGIPHIRALLSPNCQDWYYDRNLTYGELVVVSPTKLLTSSPELWTRMNQDYGYTKSRWYYRAVRYDVHNDNLFTQMDNVKHDERRKMMIRGYSGAENLTLETDIEECIVKLLHLIRSRYTGSQRKPMDLAEKIEFFTLDVISTIGFGKCFNLLNTNKDPNGYVKSTHVGLEINNRQIALGTWWMNELPFFQPKKGTDVKDTSGFKKMRALNASMVAAREVEFREQKEKNGGVVPRADMLTSFMRHGLAGKDLQTENILQIVAGADTTGGALKGTFMYVTTNPRVYKALQAEIDDAVASGAAPAAPGIITAMQAKGLPYLQAVIRESMRMFPPVNNPLSRTTPPAGDTVTIEGKEVYIPGGVCVLPSFKAMHRNKRVYGDDADVFRPERWIDEKDKKKLEAMKHEQNIAFGHGRWLCLGKAIALRELGVAVFELFRHFDWTLVNPEKPFKDCTLTGLHVTTDMWVQVDERK</sequence>